<comment type="caution">
    <text evidence="1">The sequence shown here is derived from an EMBL/GenBank/DDBJ whole genome shotgun (WGS) entry which is preliminary data.</text>
</comment>
<evidence type="ECO:0000313" key="2">
    <source>
        <dbReference type="Proteomes" id="UP000766486"/>
    </source>
</evidence>
<name>A0ABY6TU42_BIOOC</name>
<accession>A0ABY6TU42</accession>
<protein>
    <submittedName>
        <fullName evidence="1">Uncharacterized protein</fullName>
    </submittedName>
</protein>
<reference evidence="1 2" key="1">
    <citation type="submission" date="2019-06" db="EMBL/GenBank/DDBJ databases">
        <authorList>
            <person name="Broberg M."/>
        </authorList>
    </citation>
    <scope>NUCLEOTIDE SEQUENCE [LARGE SCALE GENOMIC DNA]</scope>
</reference>
<gene>
    <name evidence="1" type="ORF">CLO192961_LOCUS76049</name>
</gene>
<organism evidence="1 2">
    <name type="scientific">Bionectria ochroleuca</name>
    <name type="common">Gliocladium roseum</name>
    <dbReference type="NCBI Taxonomy" id="29856"/>
    <lineage>
        <taxon>Eukaryota</taxon>
        <taxon>Fungi</taxon>
        <taxon>Dikarya</taxon>
        <taxon>Ascomycota</taxon>
        <taxon>Pezizomycotina</taxon>
        <taxon>Sordariomycetes</taxon>
        <taxon>Hypocreomycetidae</taxon>
        <taxon>Hypocreales</taxon>
        <taxon>Bionectriaceae</taxon>
        <taxon>Clonostachys</taxon>
    </lineage>
</organism>
<dbReference type="EMBL" id="CABFNS010000518">
    <property type="protein sequence ID" value="VUC22183.1"/>
    <property type="molecule type" value="Genomic_DNA"/>
</dbReference>
<keyword evidence="2" id="KW-1185">Reference proteome</keyword>
<sequence length="663" mass="75745">MSWVSSPDNAPWQPLGSRWGMGYVDLGADSLHRTYWKNPSIISNDNTSMRLEYKLGPLVIAVSRSLRDDGMTFHESYNFRNVGSECLDLDGPQGTSIAIFTPFNDHYTNTKEALQNRAHAHLWANGGSNAWVKMTQMGGHGPNLGLVVTEGSLRGYSIESRDRTTMSNTRGVFQLHPIIDKLAPKEQKTIAWSMFWHDDWDDFFEKCAKLSSQFIHFNIPSYTLIGDEVATLQMTGAVSGKTTVNGQKVVCVKNGRCTAKSDRWDGLVQVETPGTEHSARLYLNRIESVERLVDSRIRFIIEKQQVFNPGKPGDGAYAVFDNQAQLIAFWDTDNDRNLGRERVGMGILMARWLRQHPDDDKVRNSLKRYYKFVCEELQDETGYVLNGPGNWEKRLYNWPWIMQLHIAVASTDLGTIGTRGGETPLERFEKTMESFYNEGGGDLYPIGLPVLESLRHLQSVGAEGLFGRAKNLFLNHGQRILDRGVDYPPFEVNFEQSIVAPAAIMLLEIFRVTKKSKWLDGAELQMKTLLRFQGKQPDYRLHDIAIRHWDGYWFGKDRMWGDTFPHYWSTLDAVALHHYSYAKADEACKKRADGIILGNLALFSQDGEASCAWIYPLSINGRTGHYKDPYANDQDWALNYLLYLKQDDEHVRKEYEKTFMDRN</sequence>
<proteinExistence type="predicted"/>
<evidence type="ECO:0000313" key="1">
    <source>
        <dbReference type="EMBL" id="VUC22183.1"/>
    </source>
</evidence>
<dbReference type="Proteomes" id="UP000766486">
    <property type="component" value="Unassembled WGS sequence"/>
</dbReference>